<feature type="transmembrane region" description="Helical" evidence="2">
    <location>
        <begin position="97"/>
        <end position="117"/>
    </location>
</feature>
<feature type="transmembrane region" description="Helical" evidence="2">
    <location>
        <begin position="129"/>
        <end position="148"/>
    </location>
</feature>
<reference evidence="3 4" key="1">
    <citation type="submission" date="2016-10" db="EMBL/GenBank/DDBJ databases">
        <authorList>
            <person name="de Groot N.N."/>
        </authorList>
    </citation>
    <scope>NUCLEOTIDE SEQUENCE [LARGE SCALE GENOMIC DNA]</scope>
    <source>
        <strain evidence="3 4">CGMCC 4.7037</strain>
    </source>
</reference>
<feature type="transmembrane region" description="Helical" evidence="2">
    <location>
        <begin position="306"/>
        <end position="327"/>
    </location>
</feature>
<proteinExistence type="predicted"/>
<sequence>MAWRETSPRDVSAGRALVLGVAASAVMTGLVWLLGQRLHGITLLPDQGASWYYWKLPDPTVWTRLSAWTGYAAHQVAFWGLIYYAQTRVRRYTAGLHPVNVTALAVNTAFIALHTLQTHLFYDGLAQDVSIFSSQGSVILLLVAVLLMENRRRGLFLGRPAPIGRAVVDFARRYHGYLFSWAAVYTFWYHPMEGTSGHLIGFFYMFLLLLQGSLFLTRAHTNRWWTFTLEAMVAVHGTLVAVVTSGPDGAWPMFLFGFLGVFVITQMHGLGLSTTTRWLLTACYAGAAMIVYGLRGDLAGAVNEAVRIPAIEYVLVGVLALLLWLPLRTATVLRRARATSPSGPQLDPPSDSKLDPVSAPQPDPVSDSELDPVSGSDPRFESPPDSDPRSESPPDSEPDSPSASPAEKTSVRPSTRRTS</sequence>
<evidence type="ECO:0000256" key="1">
    <source>
        <dbReference type="SAM" id="MobiDB-lite"/>
    </source>
</evidence>
<evidence type="ECO:0008006" key="5">
    <source>
        <dbReference type="Google" id="ProtNLM"/>
    </source>
</evidence>
<name>A0A1H6F2Y5_9ACTN</name>
<gene>
    <name evidence="3" type="ORF">SAMN05444920_13522</name>
</gene>
<feature type="region of interest" description="Disordered" evidence="1">
    <location>
        <begin position="335"/>
        <end position="419"/>
    </location>
</feature>
<keyword evidence="2" id="KW-0472">Membrane</keyword>
<accession>A0A1H6F2Y5</accession>
<dbReference type="AlphaFoldDB" id="A0A1H6F2Y5"/>
<dbReference type="RefSeq" id="WP_235031015.1">
    <property type="nucleotide sequence ID" value="NZ_FNVT01000035.1"/>
</dbReference>
<feature type="transmembrane region" description="Helical" evidence="2">
    <location>
        <begin position="12"/>
        <end position="35"/>
    </location>
</feature>
<feature type="transmembrane region" description="Helical" evidence="2">
    <location>
        <begin position="224"/>
        <end position="243"/>
    </location>
</feature>
<keyword evidence="4" id="KW-1185">Reference proteome</keyword>
<evidence type="ECO:0000256" key="2">
    <source>
        <dbReference type="SAM" id="Phobius"/>
    </source>
</evidence>
<protein>
    <recommendedName>
        <fullName evidence="5">Serine active site containing 1-like protein</fullName>
    </recommendedName>
</protein>
<organism evidence="3 4">
    <name type="scientific">Nonomuraea solani</name>
    <dbReference type="NCBI Taxonomy" id="1144553"/>
    <lineage>
        <taxon>Bacteria</taxon>
        <taxon>Bacillati</taxon>
        <taxon>Actinomycetota</taxon>
        <taxon>Actinomycetes</taxon>
        <taxon>Streptosporangiales</taxon>
        <taxon>Streptosporangiaceae</taxon>
        <taxon>Nonomuraea</taxon>
    </lineage>
</organism>
<feature type="transmembrane region" description="Helical" evidence="2">
    <location>
        <begin position="277"/>
        <end position="294"/>
    </location>
</feature>
<dbReference type="EMBL" id="FNVT01000035">
    <property type="protein sequence ID" value="SEH03304.1"/>
    <property type="molecule type" value="Genomic_DNA"/>
</dbReference>
<feature type="transmembrane region" description="Helical" evidence="2">
    <location>
        <begin position="174"/>
        <end position="191"/>
    </location>
</feature>
<feature type="transmembrane region" description="Helical" evidence="2">
    <location>
        <begin position="65"/>
        <end position="85"/>
    </location>
</feature>
<evidence type="ECO:0000313" key="4">
    <source>
        <dbReference type="Proteomes" id="UP000236732"/>
    </source>
</evidence>
<keyword evidence="2" id="KW-0812">Transmembrane</keyword>
<feature type="transmembrane region" description="Helical" evidence="2">
    <location>
        <begin position="249"/>
        <end position="265"/>
    </location>
</feature>
<evidence type="ECO:0000313" key="3">
    <source>
        <dbReference type="EMBL" id="SEH03304.1"/>
    </source>
</evidence>
<feature type="compositionally biased region" description="Basic and acidic residues" evidence="1">
    <location>
        <begin position="378"/>
        <end position="392"/>
    </location>
</feature>
<dbReference type="Proteomes" id="UP000236732">
    <property type="component" value="Unassembled WGS sequence"/>
</dbReference>
<keyword evidence="2" id="KW-1133">Transmembrane helix</keyword>
<feature type="transmembrane region" description="Helical" evidence="2">
    <location>
        <begin position="197"/>
        <end position="217"/>
    </location>
</feature>